<evidence type="ECO:0000313" key="2">
    <source>
        <dbReference type="EMBL" id="MEE2058198.1"/>
    </source>
</evidence>
<dbReference type="RefSeq" id="WP_330133427.1">
    <property type="nucleotide sequence ID" value="NZ_JAUTXY010000004.1"/>
</dbReference>
<keyword evidence="3" id="KW-1185">Reference proteome</keyword>
<sequence length="320" mass="32577">MRARLLTMITAVSGLALVGAGSTFAYLDSPDTTVTVTEQEAGGADVDDARSTLQQASLPLSILDGGVGQLTDGSRQLDDGAQQLADGLGQARDGGQQLADGLDQLEGGVGLLGDGASQISGGVDEVVTRLTGFGEMQGSVTTQLTTVADTLDLSGDPVSRSASGKIRDLVDMLNTQGLGPDTMDQLAQLRGGAQQLAYELTDPNAEFVAGMAQATDGSRQLRDGLILLDDGGRQLTDGTGQLVAGVGPVSNVVQSISGNVRDATEALPRSGDAQAAEPTVEAGDRQWWPFALIAVGAVLLLVPAFAPRPAVTPIPGDATV</sequence>
<dbReference type="Proteomes" id="UP001336020">
    <property type="component" value="Unassembled WGS sequence"/>
</dbReference>
<feature type="chain" id="PRO_5046709142" description="X-X-X-Leu-X-X-Gly heptad repeat protein" evidence="1">
    <location>
        <begin position="26"/>
        <end position="320"/>
    </location>
</feature>
<gene>
    <name evidence="2" type="ORF">Q7514_11765</name>
</gene>
<evidence type="ECO:0000256" key="1">
    <source>
        <dbReference type="SAM" id="SignalP"/>
    </source>
</evidence>
<protein>
    <recommendedName>
        <fullName evidence="4">X-X-X-Leu-X-X-Gly heptad repeat protein</fullName>
    </recommendedName>
</protein>
<feature type="signal peptide" evidence="1">
    <location>
        <begin position="1"/>
        <end position="25"/>
    </location>
</feature>
<reference evidence="2 3" key="1">
    <citation type="submission" date="2023-07" db="EMBL/GenBank/DDBJ databases">
        <authorList>
            <person name="Girao M."/>
            <person name="Carvalho M.F."/>
        </authorList>
    </citation>
    <scope>NUCLEOTIDE SEQUENCE [LARGE SCALE GENOMIC DNA]</scope>
    <source>
        <strain evidence="2 3">YIM65754</strain>
    </source>
</reference>
<proteinExistence type="predicted"/>
<dbReference type="NCBIfam" id="TIGR03057">
    <property type="entry name" value="xxxLxxG_by_4"/>
    <property type="match status" value="1"/>
</dbReference>
<evidence type="ECO:0008006" key="4">
    <source>
        <dbReference type="Google" id="ProtNLM"/>
    </source>
</evidence>
<keyword evidence="1" id="KW-0732">Signal</keyword>
<organism evidence="2 3">
    <name type="scientific">Rhodococcus artemisiae</name>
    <dbReference type="NCBI Taxonomy" id="714159"/>
    <lineage>
        <taxon>Bacteria</taxon>
        <taxon>Bacillati</taxon>
        <taxon>Actinomycetota</taxon>
        <taxon>Actinomycetes</taxon>
        <taxon>Mycobacteriales</taxon>
        <taxon>Nocardiaceae</taxon>
        <taxon>Rhodococcus</taxon>
    </lineage>
</organism>
<name>A0ABU7L9G2_9NOCA</name>
<comment type="caution">
    <text evidence="2">The sequence shown here is derived from an EMBL/GenBank/DDBJ whole genome shotgun (WGS) entry which is preliminary data.</text>
</comment>
<dbReference type="InterPro" id="IPR023908">
    <property type="entry name" value="xxxLxxG_rpt"/>
</dbReference>
<dbReference type="EMBL" id="JAUTXY010000004">
    <property type="protein sequence ID" value="MEE2058198.1"/>
    <property type="molecule type" value="Genomic_DNA"/>
</dbReference>
<evidence type="ECO:0000313" key="3">
    <source>
        <dbReference type="Proteomes" id="UP001336020"/>
    </source>
</evidence>
<accession>A0ABU7L9G2</accession>